<proteinExistence type="predicted"/>
<dbReference type="RefSeq" id="WP_230473078.1">
    <property type="nucleotide sequence ID" value="NZ_QRAP01000018.1"/>
</dbReference>
<organism evidence="1 2">
    <name type="scientific">Enterobacillus tribolii</name>
    <dbReference type="NCBI Taxonomy" id="1487935"/>
    <lineage>
        <taxon>Bacteria</taxon>
        <taxon>Pseudomonadati</taxon>
        <taxon>Pseudomonadota</taxon>
        <taxon>Gammaproteobacteria</taxon>
        <taxon>Enterobacterales</taxon>
        <taxon>Hafniaceae</taxon>
        <taxon>Enterobacillus</taxon>
    </lineage>
</organism>
<dbReference type="Gene3D" id="1.20.970.20">
    <property type="entry name" value="Glycogen synthesis protein GlgS"/>
    <property type="match status" value="1"/>
</dbReference>
<evidence type="ECO:0000313" key="2">
    <source>
        <dbReference type="Proteomes" id="UP000254848"/>
    </source>
</evidence>
<dbReference type="Proteomes" id="UP000254848">
    <property type="component" value="Unassembled WGS sequence"/>
</dbReference>
<reference evidence="1 2" key="1">
    <citation type="submission" date="2018-07" db="EMBL/GenBank/DDBJ databases">
        <title>Genomic Encyclopedia of Type Strains, Phase IV (KMG-IV): sequencing the most valuable type-strain genomes for metagenomic binning, comparative biology and taxonomic classification.</title>
        <authorList>
            <person name="Goeker M."/>
        </authorList>
    </citation>
    <scope>NUCLEOTIDE SEQUENCE [LARGE SCALE GENOMIC DNA]</scope>
    <source>
        <strain evidence="1 2">DSM 103736</strain>
    </source>
</reference>
<keyword evidence="2" id="KW-1185">Reference proteome</keyword>
<name>A0A370Q4J6_9GAMM</name>
<gene>
    <name evidence="1" type="ORF">C8D90_11815</name>
</gene>
<sequence>MSETHQLKFGANEMDFLAASVALMEAQHRIVDTGKVTGNMNDKQRVQFNRSLDFYRKEYGKKQQATVE</sequence>
<accession>A0A370Q4J6</accession>
<dbReference type="SUPFAM" id="SSF109747">
    <property type="entry name" value="Glycogen synthesis protein GlgS"/>
    <property type="match status" value="1"/>
</dbReference>
<dbReference type="AlphaFoldDB" id="A0A370Q4J6"/>
<dbReference type="InterPro" id="IPR015065">
    <property type="entry name" value="GlgS"/>
</dbReference>
<dbReference type="EMBL" id="QRAP01000018">
    <property type="protein sequence ID" value="RDK83293.1"/>
    <property type="molecule type" value="Genomic_DNA"/>
</dbReference>
<dbReference type="InterPro" id="IPR036295">
    <property type="entry name" value="GlgS_sf"/>
</dbReference>
<evidence type="ECO:0000313" key="1">
    <source>
        <dbReference type="EMBL" id="RDK83293.1"/>
    </source>
</evidence>
<dbReference type="Pfam" id="PF08971">
    <property type="entry name" value="GlgS"/>
    <property type="match status" value="1"/>
</dbReference>
<comment type="caution">
    <text evidence="1">The sequence shown here is derived from an EMBL/GenBank/DDBJ whole genome shotgun (WGS) entry which is preliminary data.</text>
</comment>
<protein>
    <submittedName>
        <fullName evidence="1">Glycogen synthesis protein</fullName>
    </submittedName>
</protein>